<gene>
    <name evidence="9" type="ORF">EV141_0417</name>
</gene>
<keyword evidence="4 7" id="KW-0812">Transmembrane</keyword>
<comment type="caution">
    <text evidence="9">The sequence shown here is derived from an EMBL/GenBank/DDBJ whole genome shotgun (WGS) entry which is preliminary data.</text>
</comment>
<keyword evidence="3" id="KW-1003">Cell membrane</keyword>
<dbReference type="AlphaFoldDB" id="A0A4Q7LZ21"/>
<evidence type="ECO:0000256" key="4">
    <source>
        <dbReference type="ARBA" id="ARBA00022692"/>
    </source>
</evidence>
<dbReference type="OrthoDB" id="3175079at2"/>
<feature type="transmembrane region" description="Helical" evidence="8">
    <location>
        <begin position="28"/>
        <end position="49"/>
    </location>
</feature>
<dbReference type="InterPro" id="IPR045324">
    <property type="entry name" value="Small_multidrug_res"/>
</dbReference>
<comment type="subcellular location">
    <subcellularLocation>
        <location evidence="1 7">Cell membrane</location>
        <topology evidence="1 7">Multi-pass membrane protein</topology>
    </subcellularLocation>
</comment>
<evidence type="ECO:0000256" key="7">
    <source>
        <dbReference type="RuleBase" id="RU003942"/>
    </source>
</evidence>
<keyword evidence="5 8" id="KW-1133">Transmembrane helix</keyword>
<feature type="transmembrane region" description="Helical" evidence="8">
    <location>
        <begin position="61"/>
        <end position="80"/>
    </location>
</feature>
<dbReference type="InterPro" id="IPR037185">
    <property type="entry name" value="EmrE-like"/>
</dbReference>
<accession>A0A4Q7LZ21</accession>
<evidence type="ECO:0000256" key="1">
    <source>
        <dbReference type="ARBA" id="ARBA00004651"/>
    </source>
</evidence>
<evidence type="ECO:0000313" key="10">
    <source>
        <dbReference type="Proteomes" id="UP000293519"/>
    </source>
</evidence>
<dbReference type="Pfam" id="PF00893">
    <property type="entry name" value="Multi_Drug_Res"/>
    <property type="match status" value="1"/>
</dbReference>
<comment type="similarity">
    <text evidence="7">Belongs to the drug/metabolite transporter (DMT) superfamily. Small multidrug resistance (SMR) (TC 2.A.7.1) family.</text>
</comment>
<evidence type="ECO:0000256" key="3">
    <source>
        <dbReference type="ARBA" id="ARBA00022475"/>
    </source>
</evidence>
<evidence type="ECO:0000256" key="8">
    <source>
        <dbReference type="SAM" id="Phobius"/>
    </source>
</evidence>
<dbReference type="PANTHER" id="PTHR30561">
    <property type="entry name" value="SMR FAMILY PROTON-DEPENDENT DRUG EFFLUX TRANSPORTER SUGE"/>
    <property type="match status" value="1"/>
</dbReference>
<dbReference type="GO" id="GO:0005886">
    <property type="term" value="C:plasma membrane"/>
    <property type="evidence" value="ECO:0007669"/>
    <property type="project" value="UniProtKB-SubCell"/>
</dbReference>
<reference evidence="9 10" key="1">
    <citation type="journal article" date="2015" name="Stand. Genomic Sci.">
        <title>Genomic Encyclopedia of Bacterial and Archaeal Type Strains, Phase III: the genomes of soil and plant-associated and newly described type strains.</title>
        <authorList>
            <person name="Whitman W.B."/>
            <person name="Woyke T."/>
            <person name="Klenk H.P."/>
            <person name="Zhou Y."/>
            <person name="Lilburn T.G."/>
            <person name="Beck B.J."/>
            <person name="De Vos P."/>
            <person name="Vandamme P."/>
            <person name="Eisen J.A."/>
            <person name="Garrity G."/>
            <person name="Hugenholtz P."/>
            <person name="Kyrpides N.C."/>
        </authorList>
    </citation>
    <scope>NUCLEOTIDE SEQUENCE [LARGE SCALE GENOMIC DNA]</scope>
    <source>
        <strain evidence="9 10">CV2</strain>
    </source>
</reference>
<keyword evidence="2" id="KW-0813">Transport</keyword>
<sequence length="126" mass="12717">MGYIYLAGAIIAEVIATSFLKLTSGDRAVWWAFPIVAVGYITAFSLLSASLGRGVPLGTAYGIWAGLGVALVAGVSWLVFGESLTLGQLAGIALIIAGVALVELTGTHGDTVSRGLNAPATTPPTA</sequence>
<keyword evidence="6 8" id="KW-0472">Membrane</keyword>
<evidence type="ECO:0000256" key="2">
    <source>
        <dbReference type="ARBA" id="ARBA00022448"/>
    </source>
</evidence>
<dbReference type="Proteomes" id="UP000293519">
    <property type="component" value="Unassembled WGS sequence"/>
</dbReference>
<proteinExistence type="inferred from homology"/>
<dbReference type="PANTHER" id="PTHR30561:SF1">
    <property type="entry name" value="MULTIDRUG TRANSPORTER EMRE"/>
    <property type="match status" value="1"/>
</dbReference>
<feature type="transmembrane region" description="Helical" evidence="8">
    <location>
        <begin position="86"/>
        <end position="104"/>
    </location>
</feature>
<name>A0A4Q7LZ21_9MICO</name>
<evidence type="ECO:0000256" key="5">
    <source>
        <dbReference type="ARBA" id="ARBA00022989"/>
    </source>
</evidence>
<organism evidence="9 10">
    <name type="scientific">Microcella putealis</name>
    <dbReference type="NCBI Taxonomy" id="337005"/>
    <lineage>
        <taxon>Bacteria</taxon>
        <taxon>Bacillati</taxon>
        <taxon>Actinomycetota</taxon>
        <taxon>Actinomycetes</taxon>
        <taxon>Micrococcales</taxon>
        <taxon>Microbacteriaceae</taxon>
        <taxon>Microcella</taxon>
    </lineage>
</organism>
<dbReference type="GO" id="GO:0022857">
    <property type="term" value="F:transmembrane transporter activity"/>
    <property type="evidence" value="ECO:0007669"/>
    <property type="project" value="InterPro"/>
</dbReference>
<keyword evidence="10" id="KW-1185">Reference proteome</keyword>
<dbReference type="Gene3D" id="1.10.3730.20">
    <property type="match status" value="1"/>
</dbReference>
<dbReference type="EMBL" id="SGWW01000001">
    <property type="protein sequence ID" value="RZS59199.1"/>
    <property type="molecule type" value="Genomic_DNA"/>
</dbReference>
<evidence type="ECO:0000256" key="6">
    <source>
        <dbReference type="ARBA" id="ARBA00023136"/>
    </source>
</evidence>
<dbReference type="InterPro" id="IPR000390">
    <property type="entry name" value="Small_drug/metabolite_transptr"/>
</dbReference>
<evidence type="ECO:0000313" key="9">
    <source>
        <dbReference type="EMBL" id="RZS59199.1"/>
    </source>
</evidence>
<protein>
    <submittedName>
        <fullName evidence="9">Small multidrug resistance pump</fullName>
    </submittedName>
</protein>
<dbReference type="SUPFAM" id="SSF103481">
    <property type="entry name" value="Multidrug resistance efflux transporter EmrE"/>
    <property type="match status" value="1"/>
</dbReference>
<dbReference type="RefSeq" id="WP_130484308.1">
    <property type="nucleotide sequence ID" value="NZ_SGWW01000001.1"/>
</dbReference>